<dbReference type="OMA" id="CEANACA"/>
<dbReference type="HOGENOM" id="CLU_001305_5_1_1"/>
<protein>
    <recommendedName>
        <fullName evidence="1">CHAT domain-containing protein</fullName>
    </recommendedName>
</protein>
<name>R7S117_PUNST</name>
<dbReference type="InterPro" id="IPR024983">
    <property type="entry name" value="CHAT_dom"/>
</dbReference>
<dbReference type="Pfam" id="PF12770">
    <property type="entry name" value="CHAT"/>
    <property type="match status" value="1"/>
</dbReference>
<accession>R7S117</accession>
<gene>
    <name evidence="2" type="ORF">PUNSTDRAFT_93904</name>
</gene>
<dbReference type="RefSeq" id="XP_007389201.1">
    <property type="nucleotide sequence ID" value="XM_007389139.1"/>
</dbReference>
<dbReference type="OrthoDB" id="9991317at2759"/>
<keyword evidence="3" id="KW-1185">Reference proteome</keyword>
<dbReference type="Gene3D" id="1.25.40.10">
    <property type="entry name" value="Tetratricopeptide repeat domain"/>
    <property type="match status" value="2"/>
</dbReference>
<dbReference type="eggNOG" id="KOG4626">
    <property type="taxonomic scope" value="Eukaryota"/>
</dbReference>
<sequence>MRSDEVWVNLRRRIHRFDLDDGDTELETAILQWKLFLGWLPSSIPHSSLVVLSEYAELLRIRFQSHGSVDDLEESIELHRRVVDYLRSRGKLHAVALNNLGVAHALRFFNFTRSDDIQTSIALHEEALSIASAQRHDRAESLVHLGHALTLLHRLDTKAPLVNRAIEHLREAHNLIPESDPLFVITTLHLSDALRQLFSYSGGKPDDIRDAVRLARKAVELCPARHRQRPEILIGLAGKLGVFFEVEDNQELREEERLLYRQALAEQSPRHPFRCVALAQLGYRLASGQYFGDSTSAELDEAIQLGHEALSLTTPEHIWYHVILSTLGYAYSRRSSLAAEHRSDLDESILLQRRGVEHVRATASYRYIHLHNLADALEVRWQREKKPEDLEEAISLAREALRLCPPGHNDHPYSAYALGRRLLVTSSWTFEEIDEIVRCFEAINNTIYPLGHPLRSWGVGNIAQLVHARYVRSQDPHDWTYAMDCFQLATDDPHTSYVRRFAAVKRWIAAAEKSNSVEMALMAYQRAVDMLPYHTHLGLDLAGQLESMKRSFATMSCEAAGCALASSQPVEAVRMLEQSRSIFWAQMLQLRTSFEGLPPNLAEKIVEAATGLEEYHSQAPSADASGAERIIQQRVLHKKFQVLLGQVRTYPGFENFLRPYSFEQLARVTARGPVVLLISSERYGSSAIIIRSPSSGVEHVPLTGFTAHARGNMIALLDDTVPQHRPPARDGKSRLAIVKVKRPVRDEKDLMESLWSNVVEPVISRLRLQKCESYDARPRVWWCCAGIFTSLPVHAAGTLKPSPTFLSDFAVSSYIPSLSSLVMARQKCAKTETAKVLIVAEPDAADHTPLPESLREVDIIRAKMASNPCALGNLRVEVRQGRAAVLEQMDDASVIHLACHGLQDRDQPLSSGFVLRDEKLTISDIMRLKLPYARFAFLAACESAAADREQPDEVIHLAAAMIFSGVPSVVGTLWSMGDEDGPTVAGYIYEELARSYPNFDDDRIPFALDAAIRKLREDGAHFHRWATYIHMGV</sequence>
<feature type="domain" description="CHAT" evidence="1">
    <location>
        <begin position="750"/>
        <end position="1032"/>
    </location>
</feature>
<dbReference type="GeneID" id="18886585"/>
<organism evidence="2 3">
    <name type="scientific">Punctularia strigosozonata (strain HHB-11173)</name>
    <name type="common">White-rot fungus</name>
    <dbReference type="NCBI Taxonomy" id="741275"/>
    <lineage>
        <taxon>Eukaryota</taxon>
        <taxon>Fungi</taxon>
        <taxon>Dikarya</taxon>
        <taxon>Basidiomycota</taxon>
        <taxon>Agaricomycotina</taxon>
        <taxon>Agaricomycetes</taxon>
        <taxon>Corticiales</taxon>
        <taxon>Punctulariaceae</taxon>
        <taxon>Punctularia</taxon>
    </lineage>
</organism>
<reference evidence="3" key="1">
    <citation type="journal article" date="2012" name="Science">
        <title>The Paleozoic origin of enzymatic lignin decomposition reconstructed from 31 fungal genomes.</title>
        <authorList>
            <person name="Floudas D."/>
            <person name="Binder M."/>
            <person name="Riley R."/>
            <person name="Barry K."/>
            <person name="Blanchette R.A."/>
            <person name="Henrissat B."/>
            <person name="Martinez A.T."/>
            <person name="Otillar R."/>
            <person name="Spatafora J.W."/>
            <person name="Yadav J.S."/>
            <person name="Aerts A."/>
            <person name="Benoit I."/>
            <person name="Boyd A."/>
            <person name="Carlson A."/>
            <person name="Copeland A."/>
            <person name="Coutinho P.M."/>
            <person name="de Vries R.P."/>
            <person name="Ferreira P."/>
            <person name="Findley K."/>
            <person name="Foster B."/>
            <person name="Gaskell J."/>
            <person name="Glotzer D."/>
            <person name="Gorecki P."/>
            <person name="Heitman J."/>
            <person name="Hesse C."/>
            <person name="Hori C."/>
            <person name="Igarashi K."/>
            <person name="Jurgens J.A."/>
            <person name="Kallen N."/>
            <person name="Kersten P."/>
            <person name="Kohler A."/>
            <person name="Kuees U."/>
            <person name="Kumar T.K.A."/>
            <person name="Kuo A."/>
            <person name="LaButti K."/>
            <person name="Larrondo L.F."/>
            <person name="Lindquist E."/>
            <person name="Ling A."/>
            <person name="Lombard V."/>
            <person name="Lucas S."/>
            <person name="Lundell T."/>
            <person name="Martin R."/>
            <person name="McLaughlin D.J."/>
            <person name="Morgenstern I."/>
            <person name="Morin E."/>
            <person name="Murat C."/>
            <person name="Nagy L.G."/>
            <person name="Nolan M."/>
            <person name="Ohm R.A."/>
            <person name="Patyshakuliyeva A."/>
            <person name="Rokas A."/>
            <person name="Ruiz-Duenas F.J."/>
            <person name="Sabat G."/>
            <person name="Salamov A."/>
            <person name="Samejima M."/>
            <person name="Schmutz J."/>
            <person name="Slot J.C."/>
            <person name="St John F."/>
            <person name="Stenlid J."/>
            <person name="Sun H."/>
            <person name="Sun S."/>
            <person name="Syed K."/>
            <person name="Tsang A."/>
            <person name="Wiebenga A."/>
            <person name="Young D."/>
            <person name="Pisabarro A."/>
            <person name="Eastwood D.C."/>
            <person name="Martin F."/>
            <person name="Cullen D."/>
            <person name="Grigoriev I.V."/>
            <person name="Hibbett D.S."/>
        </authorList>
    </citation>
    <scope>NUCLEOTIDE SEQUENCE [LARGE SCALE GENOMIC DNA]</scope>
    <source>
        <strain evidence="3">HHB-11173 SS5</strain>
    </source>
</reference>
<dbReference type="InterPro" id="IPR011990">
    <property type="entry name" value="TPR-like_helical_dom_sf"/>
</dbReference>
<dbReference type="SUPFAM" id="SSF48452">
    <property type="entry name" value="TPR-like"/>
    <property type="match status" value="1"/>
</dbReference>
<dbReference type="EMBL" id="JH687561">
    <property type="protein sequence ID" value="EIN03544.1"/>
    <property type="molecule type" value="Genomic_DNA"/>
</dbReference>
<dbReference type="AlphaFoldDB" id="R7S117"/>
<dbReference type="KEGG" id="psq:PUNSTDRAFT_93904"/>
<proteinExistence type="predicted"/>
<evidence type="ECO:0000259" key="1">
    <source>
        <dbReference type="Pfam" id="PF12770"/>
    </source>
</evidence>
<evidence type="ECO:0000313" key="3">
    <source>
        <dbReference type="Proteomes" id="UP000054196"/>
    </source>
</evidence>
<dbReference type="Proteomes" id="UP000054196">
    <property type="component" value="Unassembled WGS sequence"/>
</dbReference>
<evidence type="ECO:0000313" key="2">
    <source>
        <dbReference type="EMBL" id="EIN03544.1"/>
    </source>
</evidence>